<evidence type="ECO:0000313" key="4">
    <source>
        <dbReference type="Proteomes" id="UP001362999"/>
    </source>
</evidence>
<keyword evidence="4" id="KW-1185">Reference proteome</keyword>
<evidence type="ECO:0000256" key="1">
    <source>
        <dbReference type="SAM" id="MobiDB-lite"/>
    </source>
</evidence>
<proteinExistence type="predicted"/>
<comment type="caution">
    <text evidence="3">The sequence shown here is derived from an EMBL/GenBank/DDBJ whole genome shotgun (WGS) entry which is preliminary data.</text>
</comment>
<feature type="region of interest" description="Disordered" evidence="1">
    <location>
        <begin position="45"/>
        <end position="69"/>
    </location>
</feature>
<feature type="signal peptide" evidence="2">
    <location>
        <begin position="1"/>
        <end position="17"/>
    </location>
</feature>
<name>A0AAW0CAL7_9AGAR</name>
<evidence type="ECO:0008006" key="5">
    <source>
        <dbReference type="Google" id="ProtNLM"/>
    </source>
</evidence>
<dbReference type="Proteomes" id="UP001362999">
    <property type="component" value="Unassembled WGS sequence"/>
</dbReference>
<evidence type="ECO:0000256" key="2">
    <source>
        <dbReference type="SAM" id="SignalP"/>
    </source>
</evidence>
<dbReference type="AlphaFoldDB" id="A0AAW0CAL7"/>
<gene>
    <name evidence="3" type="ORF">R3P38DRAFT_601831</name>
</gene>
<evidence type="ECO:0000313" key="3">
    <source>
        <dbReference type="EMBL" id="KAK7035603.1"/>
    </source>
</evidence>
<feature type="compositionally biased region" description="Gly residues" evidence="1">
    <location>
        <begin position="48"/>
        <end position="68"/>
    </location>
</feature>
<sequence>MPTLVFLSLFHVPLAIMEHENDSQDAITQLNSDILPGQSLTATLNVSGGSGGRGGRGRQDGGAGGNGEGPVFNVSRAKRLIVHVNEGNALKNPKSLGSAIDSAPPAISICDINLRQEVYSNNLRVGFRHGRNVVRKYYTAEVKDRKEMTVVFYEGQDAEEEFKKDVVTYMKFRHPSFLQLYGTVHSGNIYATIFYDVLIPWRDIDSIYQHSPMVLCYIYASVSNEFKAASGYFGARFGSVLRFSNYTLFLRPSTGRLCIDLGGPDISTFISFIEAENISPMSLLSAIDTQIITIYALTIEQYHRIWYLYFGVTTYAQFSFTTTVHLGAVYHLTGHHNPGSLFAIAPTLERDDWLSRAWYLYQVDPHITESGWNRFAVSELIGRELAIGQNIELSLSATLLWASELWLSQANHVLNRLGVFPNADNSALLRSICFAVELDPQSATPTDWHSLDAFLFLCPPQSFQVGPVSFKCPENVGYWSLDPSGVDRLSAEQAVELGFPTITISVKGLHLAWSATVYAGLRQFHQGKGFDPDSQDLARHLGVPLYQLYPDYEKSLNVDGGDSEVCIEELSSCEIDSLVDEVESGTLDVGKNTHIFYATPRIQ</sequence>
<accession>A0AAW0CAL7</accession>
<dbReference type="EMBL" id="JAWWNJ010000019">
    <property type="protein sequence ID" value="KAK7035603.1"/>
    <property type="molecule type" value="Genomic_DNA"/>
</dbReference>
<keyword evidence="2" id="KW-0732">Signal</keyword>
<protein>
    <recommendedName>
        <fullName evidence="5">Protein kinase domain-containing protein</fullName>
    </recommendedName>
</protein>
<organism evidence="3 4">
    <name type="scientific">Favolaschia claudopus</name>
    <dbReference type="NCBI Taxonomy" id="2862362"/>
    <lineage>
        <taxon>Eukaryota</taxon>
        <taxon>Fungi</taxon>
        <taxon>Dikarya</taxon>
        <taxon>Basidiomycota</taxon>
        <taxon>Agaricomycotina</taxon>
        <taxon>Agaricomycetes</taxon>
        <taxon>Agaricomycetidae</taxon>
        <taxon>Agaricales</taxon>
        <taxon>Marasmiineae</taxon>
        <taxon>Mycenaceae</taxon>
        <taxon>Favolaschia</taxon>
    </lineage>
</organism>
<feature type="chain" id="PRO_5043463194" description="Protein kinase domain-containing protein" evidence="2">
    <location>
        <begin position="18"/>
        <end position="603"/>
    </location>
</feature>
<reference evidence="3 4" key="1">
    <citation type="journal article" date="2024" name="J Genomics">
        <title>Draft genome sequencing and assembly of Favolaschia claudopus CIRM-BRFM 2984 isolated from oak limbs.</title>
        <authorList>
            <person name="Navarro D."/>
            <person name="Drula E."/>
            <person name="Chaduli D."/>
            <person name="Cazenave R."/>
            <person name="Ahrendt S."/>
            <person name="Wang J."/>
            <person name="Lipzen A."/>
            <person name="Daum C."/>
            <person name="Barry K."/>
            <person name="Grigoriev I.V."/>
            <person name="Favel A."/>
            <person name="Rosso M.N."/>
            <person name="Martin F."/>
        </authorList>
    </citation>
    <scope>NUCLEOTIDE SEQUENCE [LARGE SCALE GENOMIC DNA]</scope>
    <source>
        <strain evidence="3 4">CIRM-BRFM 2984</strain>
    </source>
</reference>